<evidence type="ECO:0000256" key="2">
    <source>
        <dbReference type="SAM" id="SignalP"/>
    </source>
</evidence>
<organism evidence="3 4">
    <name type="scientific">Rhizobium leguminosarum bv. trifolii</name>
    <dbReference type="NCBI Taxonomy" id="386"/>
    <lineage>
        <taxon>Bacteria</taxon>
        <taxon>Pseudomonadati</taxon>
        <taxon>Pseudomonadota</taxon>
        <taxon>Alphaproteobacteria</taxon>
        <taxon>Hyphomicrobiales</taxon>
        <taxon>Rhizobiaceae</taxon>
        <taxon>Rhizobium/Agrobacterium group</taxon>
        <taxon>Rhizobium</taxon>
    </lineage>
</organism>
<protein>
    <recommendedName>
        <fullName evidence="5">DUF3300 domain-containing protein</fullName>
    </recommendedName>
</protein>
<feature type="signal peptide" evidence="2">
    <location>
        <begin position="1"/>
        <end position="28"/>
    </location>
</feature>
<proteinExistence type="predicted"/>
<dbReference type="AlphaFoldDB" id="A0A3E1BZC4"/>
<evidence type="ECO:0000313" key="3">
    <source>
        <dbReference type="EMBL" id="RFC00800.1"/>
    </source>
</evidence>
<dbReference type="RefSeq" id="WP_116271912.1">
    <property type="nucleotide sequence ID" value="NZ_KZ859521.1"/>
</dbReference>
<feature type="compositionally biased region" description="Polar residues" evidence="1">
    <location>
        <begin position="403"/>
        <end position="428"/>
    </location>
</feature>
<dbReference type="PANTHER" id="PTHR40269">
    <property type="entry name" value="OUTER MEMBRANE PROTEIN-RELATED"/>
    <property type="match status" value="1"/>
</dbReference>
<keyword evidence="2" id="KW-0732">Signal</keyword>
<dbReference type="Pfam" id="PF11737">
    <property type="entry name" value="DUF3300"/>
    <property type="match status" value="1"/>
</dbReference>
<dbReference type="EMBL" id="NAOO01000001">
    <property type="protein sequence ID" value="RFC00800.1"/>
    <property type="molecule type" value="Genomic_DNA"/>
</dbReference>
<evidence type="ECO:0000313" key="4">
    <source>
        <dbReference type="Proteomes" id="UP000256748"/>
    </source>
</evidence>
<accession>A0A3E1BZC4</accession>
<dbReference type="InterPro" id="IPR021728">
    <property type="entry name" value="DUF3300"/>
</dbReference>
<reference evidence="3 4" key="1">
    <citation type="submission" date="2017-03" db="EMBL/GenBank/DDBJ databases">
        <title>Genome analysis of Rhizobial strains effectives or ineffectives for nitrogen fixation isolated from bean seeds.</title>
        <authorList>
            <person name="Peralta H."/>
            <person name="Aguilar-Vera A."/>
            <person name="Mora Y."/>
            <person name="Vargas-Lagunas C."/>
            <person name="Girard L."/>
            <person name="Mora J."/>
        </authorList>
    </citation>
    <scope>NUCLEOTIDE SEQUENCE [LARGE SCALE GENOMIC DNA]</scope>
    <source>
        <strain evidence="3 4">CCGM5</strain>
    </source>
</reference>
<feature type="region of interest" description="Disordered" evidence="1">
    <location>
        <begin position="303"/>
        <end position="464"/>
    </location>
</feature>
<sequence length="464" mass="50120">MKAISRKLLGGLSALAVIVLQPALPVRAQAPAPAAAPAPATAGAEQPAAALLSEDELEVLVARIALYPDELVAAISAASLFPLQIIEAQRFLEAKKKNADLKPKSDWDGSVVSLLNYPDIVKMMSEDLDWTQSLADALANQQKDVLIAIQQLRDEAVAKNIIKTDDKVTVVTENDNIIIRPTDPEKIYIPQYPPEMLYESGYATEPISYYPDYYDSYYYPGAAFFAGAVTGLAWAAVVNWDDWGVWGGRWDGDIDIDCNNCLNNRNFNGKMKLNDVDWANVDRSKLSIGKDQLGKLDRSAIQSGLQADNRNQLRNKAADRQASQRPGNRGTAARADDIRKSTAQGLKAKPQANRPAAGDRQNASRPENRPKQSANRPSAKPTQKSVKKPSKPQMAARPDNRGRQSSALGNVQSGRQQSVASKRGSQSMGAHRPAARPVQHSRPMPSRGGGGRGGGGGGRGGGRR</sequence>
<feature type="compositionally biased region" description="Gly residues" evidence="1">
    <location>
        <begin position="447"/>
        <end position="464"/>
    </location>
</feature>
<dbReference type="PANTHER" id="PTHR40269:SF1">
    <property type="entry name" value="OUTER MEMBRANE PROTEIN"/>
    <property type="match status" value="1"/>
</dbReference>
<feature type="compositionally biased region" description="Polar residues" evidence="1">
    <location>
        <begin position="303"/>
        <end position="314"/>
    </location>
</feature>
<comment type="caution">
    <text evidence="3">The sequence shown here is derived from an EMBL/GenBank/DDBJ whole genome shotgun (WGS) entry which is preliminary data.</text>
</comment>
<dbReference type="Proteomes" id="UP000256748">
    <property type="component" value="Unassembled WGS sequence"/>
</dbReference>
<name>A0A3E1BZC4_RHILT</name>
<evidence type="ECO:0008006" key="5">
    <source>
        <dbReference type="Google" id="ProtNLM"/>
    </source>
</evidence>
<feature type="chain" id="PRO_5017738298" description="DUF3300 domain-containing protein" evidence="2">
    <location>
        <begin position="29"/>
        <end position="464"/>
    </location>
</feature>
<feature type="compositionally biased region" description="Polar residues" evidence="1">
    <location>
        <begin position="361"/>
        <end position="384"/>
    </location>
</feature>
<gene>
    <name evidence="3" type="ORF">B5K10_00245</name>
</gene>
<evidence type="ECO:0000256" key="1">
    <source>
        <dbReference type="SAM" id="MobiDB-lite"/>
    </source>
</evidence>